<dbReference type="Pfam" id="PF13346">
    <property type="entry name" value="ABC2_membrane_5"/>
    <property type="match status" value="1"/>
</dbReference>
<dbReference type="OrthoDB" id="2917865at2"/>
<evidence type="ECO:0000313" key="3">
    <source>
        <dbReference type="Proteomes" id="UP000005104"/>
    </source>
</evidence>
<dbReference type="InterPro" id="IPR025699">
    <property type="entry name" value="ABC2_memb-like"/>
</dbReference>
<feature type="transmembrane region" description="Helical" evidence="1">
    <location>
        <begin position="119"/>
        <end position="138"/>
    </location>
</feature>
<dbReference type="PANTHER" id="PTHR41309:SF2">
    <property type="entry name" value="MEMBRANE PROTEIN"/>
    <property type="match status" value="1"/>
</dbReference>
<sequence>MYNLVWKDLLLLKRSLWITGLYVLFALSVFRTMPGGALTAAIVGATYMLMIQALTQDDKNKSEIMLNSLPLRRQDIVLAKYFSVFIYAALAILCCLLAQSVVSITGIPIPISRISLEGISGALLTMAVLISIYFPIYFKFGYLRSRMIGMFLFFVCFFFLPMAVGLTVQGLGGVDNLAAFRNIAAVMQDFGNWLQTQADWQIASYILALTLIIMAASVRLSLRVYSRREF</sequence>
<dbReference type="RefSeq" id="WP_007785948.1">
    <property type="nucleotide sequence ID" value="NZ_CM001441.1"/>
</dbReference>
<evidence type="ECO:0000256" key="1">
    <source>
        <dbReference type="SAM" id="Phobius"/>
    </source>
</evidence>
<name>H5XXF5_9FIRM</name>
<keyword evidence="1" id="KW-1133">Transmembrane helix</keyword>
<protein>
    <recommendedName>
        <fullName evidence="4">ABC-2 family transporter protein</fullName>
    </recommendedName>
</protein>
<keyword evidence="1" id="KW-0812">Transmembrane</keyword>
<gene>
    <name evidence="2" type="ORF">DesyoDRAFT_4202</name>
</gene>
<evidence type="ECO:0000313" key="2">
    <source>
        <dbReference type="EMBL" id="EHQ91161.1"/>
    </source>
</evidence>
<keyword evidence="1" id="KW-0472">Membrane</keyword>
<feature type="transmembrane region" description="Helical" evidence="1">
    <location>
        <begin position="150"/>
        <end position="171"/>
    </location>
</feature>
<evidence type="ECO:0008006" key="4">
    <source>
        <dbReference type="Google" id="ProtNLM"/>
    </source>
</evidence>
<dbReference type="eggNOG" id="ENOG5032TX7">
    <property type="taxonomic scope" value="Bacteria"/>
</dbReference>
<proteinExistence type="predicted"/>
<dbReference type="Proteomes" id="UP000005104">
    <property type="component" value="Chromosome"/>
</dbReference>
<dbReference type="STRING" id="768710.DesyoDRAFT_4202"/>
<keyword evidence="3" id="KW-1185">Reference proteome</keyword>
<feature type="transmembrane region" description="Helical" evidence="1">
    <location>
        <begin position="76"/>
        <end position="99"/>
    </location>
</feature>
<organism evidence="2 3">
    <name type="scientific">Desulfosporosinus youngiae DSM 17734</name>
    <dbReference type="NCBI Taxonomy" id="768710"/>
    <lineage>
        <taxon>Bacteria</taxon>
        <taxon>Bacillati</taxon>
        <taxon>Bacillota</taxon>
        <taxon>Clostridia</taxon>
        <taxon>Eubacteriales</taxon>
        <taxon>Desulfitobacteriaceae</taxon>
        <taxon>Desulfosporosinus</taxon>
    </lineage>
</organism>
<feature type="transmembrane region" description="Helical" evidence="1">
    <location>
        <begin position="36"/>
        <end position="55"/>
    </location>
</feature>
<dbReference type="AlphaFoldDB" id="H5XXF5"/>
<accession>H5XXF5</accession>
<dbReference type="HOGENOM" id="CLU_102880_1_0_9"/>
<dbReference type="EMBL" id="CM001441">
    <property type="protein sequence ID" value="EHQ91161.1"/>
    <property type="molecule type" value="Genomic_DNA"/>
</dbReference>
<feature type="transmembrane region" description="Helical" evidence="1">
    <location>
        <begin position="202"/>
        <end position="222"/>
    </location>
</feature>
<dbReference type="PANTHER" id="PTHR41309">
    <property type="entry name" value="MEMBRANE PROTEIN-RELATED"/>
    <property type="match status" value="1"/>
</dbReference>
<reference evidence="2 3" key="1">
    <citation type="submission" date="2011-11" db="EMBL/GenBank/DDBJ databases">
        <title>The Noncontiguous Finished genome of Desulfosporosinus youngiae DSM 17734.</title>
        <authorList>
            <consortium name="US DOE Joint Genome Institute (JGI-PGF)"/>
            <person name="Lucas S."/>
            <person name="Han J."/>
            <person name="Lapidus A."/>
            <person name="Cheng J.-F."/>
            <person name="Goodwin L."/>
            <person name="Pitluck S."/>
            <person name="Peters L."/>
            <person name="Ovchinnikova G."/>
            <person name="Lu M."/>
            <person name="Land M.L."/>
            <person name="Hauser L."/>
            <person name="Pester M."/>
            <person name="Spring S."/>
            <person name="Ollivier B."/>
            <person name="Rattei T."/>
            <person name="Klenk H.-P."/>
            <person name="Wagner M."/>
            <person name="Loy A."/>
            <person name="Woyke T.J."/>
        </authorList>
    </citation>
    <scope>NUCLEOTIDE SEQUENCE [LARGE SCALE GENOMIC DNA]</scope>
    <source>
        <strain evidence="2 3">DSM 17734</strain>
    </source>
</reference>